<dbReference type="InterPro" id="IPR039766">
    <property type="entry name" value="Vps53"/>
</dbReference>
<evidence type="ECO:0000256" key="4">
    <source>
        <dbReference type="ARBA" id="ARBA00022753"/>
    </source>
</evidence>
<dbReference type="InterPro" id="IPR038260">
    <property type="entry name" value="Vps53_C_sf"/>
</dbReference>
<evidence type="ECO:0000259" key="10">
    <source>
        <dbReference type="Pfam" id="PF16854"/>
    </source>
</evidence>
<dbReference type="PANTHER" id="PTHR12820">
    <property type="entry name" value="VACUOLAR SORTING PROTEIN 53"/>
    <property type="match status" value="1"/>
</dbReference>
<dbReference type="EMBL" id="JAACJL010000015">
    <property type="protein sequence ID" value="KAF4621282.1"/>
    <property type="molecule type" value="Genomic_DNA"/>
</dbReference>
<dbReference type="Gene3D" id="1.10.357.110">
    <property type="entry name" value="Vacuolar protein sorting-associated protein 53, C-terminus"/>
    <property type="match status" value="1"/>
</dbReference>
<evidence type="ECO:0000256" key="1">
    <source>
        <dbReference type="ARBA" id="ARBA00004150"/>
    </source>
</evidence>
<organism evidence="11 12">
    <name type="scientific">Agrocybe pediades</name>
    <dbReference type="NCBI Taxonomy" id="84607"/>
    <lineage>
        <taxon>Eukaryota</taxon>
        <taxon>Fungi</taxon>
        <taxon>Dikarya</taxon>
        <taxon>Basidiomycota</taxon>
        <taxon>Agaricomycotina</taxon>
        <taxon>Agaricomycetes</taxon>
        <taxon>Agaricomycetidae</taxon>
        <taxon>Agaricales</taxon>
        <taxon>Agaricineae</taxon>
        <taxon>Strophariaceae</taxon>
        <taxon>Agrocybe</taxon>
    </lineage>
</organism>
<dbReference type="InterPro" id="IPR007234">
    <property type="entry name" value="Vps53_N"/>
</dbReference>
<evidence type="ECO:0000256" key="8">
    <source>
        <dbReference type="SAM" id="MobiDB-lite"/>
    </source>
</evidence>
<keyword evidence="7" id="KW-0175">Coiled coil</keyword>
<dbReference type="GO" id="GO:0005829">
    <property type="term" value="C:cytosol"/>
    <property type="evidence" value="ECO:0007669"/>
    <property type="project" value="GOC"/>
</dbReference>
<evidence type="ECO:0000256" key="2">
    <source>
        <dbReference type="ARBA" id="ARBA00004481"/>
    </source>
</evidence>
<evidence type="ECO:0000259" key="9">
    <source>
        <dbReference type="Pfam" id="PF04100"/>
    </source>
</evidence>
<proteinExistence type="inferred from homology"/>
<dbReference type="Pfam" id="PF16854">
    <property type="entry name" value="VPS53_C"/>
    <property type="match status" value="1"/>
</dbReference>
<keyword evidence="6" id="KW-0472">Membrane</keyword>
<evidence type="ECO:0000256" key="7">
    <source>
        <dbReference type="SAM" id="Coils"/>
    </source>
</evidence>
<evidence type="ECO:0000256" key="6">
    <source>
        <dbReference type="ARBA" id="ARBA00023136"/>
    </source>
</evidence>
<dbReference type="GO" id="GO:0042147">
    <property type="term" value="P:retrograde transport, endosome to Golgi"/>
    <property type="evidence" value="ECO:0007669"/>
    <property type="project" value="InterPro"/>
</dbReference>
<evidence type="ECO:0008006" key="13">
    <source>
        <dbReference type="Google" id="ProtNLM"/>
    </source>
</evidence>
<dbReference type="GO" id="GO:0010008">
    <property type="term" value="C:endosome membrane"/>
    <property type="evidence" value="ECO:0007669"/>
    <property type="project" value="UniProtKB-SubCell"/>
</dbReference>
<accession>A0A8H4VT80</accession>
<feature type="coiled-coil region" evidence="7">
    <location>
        <begin position="52"/>
        <end position="79"/>
    </location>
</feature>
<comment type="subcellular location">
    <subcellularLocation>
        <location evidence="2">Endosome membrane</location>
        <topology evidence="2">Peripheral membrane protein</topology>
    </subcellularLocation>
    <subcellularLocation>
        <location evidence="1">Golgi apparatus</location>
        <location evidence="1">trans-Golgi network membrane</location>
        <topology evidence="1">Peripheral membrane protein</topology>
    </subcellularLocation>
</comment>
<evidence type="ECO:0000256" key="3">
    <source>
        <dbReference type="ARBA" id="ARBA00008628"/>
    </source>
</evidence>
<reference evidence="11 12" key="1">
    <citation type="submission" date="2019-12" db="EMBL/GenBank/DDBJ databases">
        <authorList>
            <person name="Floudas D."/>
            <person name="Bentzer J."/>
            <person name="Ahren D."/>
            <person name="Johansson T."/>
            <person name="Persson P."/>
            <person name="Tunlid A."/>
        </authorList>
    </citation>
    <scope>NUCLEOTIDE SEQUENCE [LARGE SCALE GENOMIC DNA]</scope>
    <source>
        <strain evidence="11 12">CBS 102.39</strain>
    </source>
</reference>
<sequence length="843" mass="93861">MSNDELPHEVILSIQRVLEIQNTDEPDRLDGFSQKFNAIEILNDFFPDEASLAHLDAVSARLTETHQELQKEVDQLQAELSISQDPERMSVIQEMISDLLGQMSRIREKATESEAVVRNITKDIQVLDLAKKNLITSMTMMKRLQMLVNALTQLEDLIKEKNYKDVAQTLAAVKEISASFKSYTTVPRINRVWKHIQEVQTHLRAQLDIDFDAFYLQDNNKQIKPSLIADACLVVDVLGADVRAHVIERFVAMELKEYRRIFRTNDEAGQLDNISRRFAWFRRLLQQHELEQGRVFPAEWKVSWHLLAKFAEITRDDLTTLLTKAGSNLTVKSLLDNLAITTEFEQAMAKKWATSFKDILKATDNPHSEPGKPMSAAFEAHMGIFVDAQDKVLADMLAPHRKPKGNVAKIQPPRGSTDTPAANDDSGSSSLPVLPSSTDLFYFYGQSLEQCAKLSTGQALFDLSTLHKKWLRIYAEEVLAVNVKRPVVTSRKSTESRVDLDLLKQTCLLINTADYCQTTAMELEEKVKGKINPEFKEKVTFQVECDLFVSAISTAINVILREFESNCDPSFVTSSRTSWSSISQVSGPLPYTGELVKAAEQVIEYIKPLIEQKKYLRNIFDKAASIILVKFTNSLVRSRPLKEIGAEQLLIDLQIIKAFLIKMPGEALSTSSYTKTLNKTTTRLEALLKVIVTPVDPPEGFILNYTLLIGDAAYFNFQKILDLKGTPKSTQQNLEASFAAMTSTKTDLGTTSFLSSLDMDPPATGHAGGSLISPGASRVSLPLGGAGEGIFASMTGPGQSGPPTGSSTADSAAGRAENHKREVFSDFRRFVSFGLRKDTAPPQ</sequence>
<evidence type="ECO:0000313" key="11">
    <source>
        <dbReference type="EMBL" id="KAF4621282.1"/>
    </source>
</evidence>
<feature type="domain" description="Vps53 C-terminal" evidence="10">
    <location>
        <begin position="647"/>
        <end position="726"/>
    </location>
</feature>
<name>A0A8H4VT80_9AGAR</name>
<keyword evidence="5" id="KW-0333">Golgi apparatus</keyword>
<protein>
    <recommendedName>
        <fullName evidence="13">Vps53 N-terminal domain-containing protein</fullName>
    </recommendedName>
</protein>
<dbReference type="PANTHER" id="PTHR12820:SF0">
    <property type="entry name" value="VACUOLAR PROTEIN SORTING-ASSOCIATED PROTEIN 53 HOMOLOG"/>
    <property type="match status" value="1"/>
</dbReference>
<dbReference type="InterPro" id="IPR031745">
    <property type="entry name" value="Vps53_C"/>
</dbReference>
<comment type="similarity">
    <text evidence="3">Belongs to the VPS53 family.</text>
</comment>
<evidence type="ECO:0000256" key="5">
    <source>
        <dbReference type="ARBA" id="ARBA00023034"/>
    </source>
</evidence>
<feature type="compositionally biased region" description="Low complexity" evidence="8">
    <location>
        <begin position="795"/>
        <end position="808"/>
    </location>
</feature>
<feature type="domain" description="Vps53 N-terminal" evidence="9">
    <location>
        <begin position="35"/>
        <end position="397"/>
    </location>
</feature>
<dbReference type="GO" id="GO:0000938">
    <property type="term" value="C:GARP complex"/>
    <property type="evidence" value="ECO:0007669"/>
    <property type="project" value="InterPro"/>
</dbReference>
<feature type="region of interest" description="Disordered" evidence="8">
    <location>
        <begin position="403"/>
        <end position="431"/>
    </location>
</feature>
<evidence type="ECO:0000313" key="12">
    <source>
        <dbReference type="Proteomes" id="UP000521872"/>
    </source>
</evidence>
<dbReference type="Proteomes" id="UP000521872">
    <property type="component" value="Unassembled WGS sequence"/>
</dbReference>
<feature type="region of interest" description="Disordered" evidence="8">
    <location>
        <begin position="790"/>
        <end position="820"/>
    </location>
</feature>
<comment type="caution">
    <text evidence="11">The sequence shown here is derived from an EMBL/GenBank/DDBJ whole genome shotgun (WGS) entry which is preliminary data.</text>
</comment>
<gene>
    <name evidence="11" type="ORF">D9613_000203</name>
</gene>
<dbReference type="Pfam" id="PF04100">
    <property type="entry name" value="Vps53_N"/>
    <property type="match status" value="1"/>
</dbReference>
<dbReference type="AlphaFoldDB" id="A0A8H4VT80"/>
<keyword evidence="12" id="KW-1185">Reference proteome</keyword>
<keyword evidence="4" id="KW-0967">Endosome</keyword>